<dbReference type="AlphaFoldDB" id="A0A8A1LE78"/>
<dbReference type="VEuPathDB" id="FungiDB:I7I53_07985"/>
<gene>
    <name evidence="1" type="ORF">I7I53_07985</name>
</gene>
<organism evidence="1 2">
    <name type="scientific">Ajellomyces capsulatus (strain H88)</name>
    <name type="common">Darling's disease fungus</name>
    <name type="synonym">Histoplasma capsulatum</name>
    <dbReference type="NCBI Taxonomy" id="544711"/>
    <lineage>
        <taxon>Eukaryota</taxon>
        <taxon>Fungi</taxon>
        <taxon>Dikarya</taxon>
        <taxon>Ascomycota</taxon>
        <taxon>Pezizomycotina</taxon>
        <taxon>Eurotiomycetes</taxon>
        <taxon>Eurotiomycetidae</taxon>
        <taxon>Onygenales</taxon>
        <taxon>Ajellomycetaceae</taxon>
        <taxon>Histoplasma</taxon>
    </lineage>
</organism>
<dbReference type="Proteomes" id="UP000663419">
    <property type="component" value="Chromosome 2"/>
</dbReference>
<dbReference type="GO" id="GO:0016740">
    <property type="term" value="F:transferase activity"/>
    <property type="evidence" value="ECO:0007669"/>
    <property type="project" value="UniProtKB-KW"/>
</dbReference>
<dbReference type="InterPro" id="IPR051035">
    <property type="entry name" value="Mito_inheritance_9"/>
</dbReference>
<sequence>MERAPGVPVFKIWVEMSPPRKLELIKQFNKFERELSSIQLPAYGSLYLRAFSRNIPGYKLLGSDADPSASYCVGRSGDRSFIMDGCQEWDGSKLDPGPWTTLSAYGIAIAKREMFRISGDSSPHPGTFYQGSSLEQTNLLESTIRLLSYWIRILFSHNPLSRSFGIQTFIWETFMCPLMNHHKLFRSLTGNQYQSFHYFCKHDGLFSSSHHKIMLEDFKSRSFLTISTGWTGRSSNWRGMSSNMP</sequence>
<dbReference type="EMBL" id="CP069103">
    <property type="protein sequence ID" value="QSS52369.1"/>
    <property type="molecule type" value="Genomic_DNA"/>
</dbReference>
<dbReference type="PANTHER" id="PTHR36091:SF1">
    <property type="entry name" value="ALTERED INHERITANCE OF MITOCHONDRIA PROTEIN 9, MITOCHONDRIAL"/>
    <property type="match status" value="1"/>
</dbReference>
<accession>A0A8A1LE78</accession>
<keyword evidence="1" id="KW-0808">Transferase</keyword>
<evidence type="ECO:0000313" key="2">
    <source>
        <dbReference type="Proteomes" id="UP000663419"/>
    </source>
</evidence>
<evidence type="ECO:0000313" key="1">
    <source>
        <dbReference type="EMBL" id="QSS52369.1"/>
    </source>
</evidence>
<protein>
    <submittedName>
        <fullName evidence="1">Phosphotransferase enzyme family protein</fullName>
    </submittedName>
</protein>
<name>A0A8A1LE78_AJEC8</name>
<dbReference type="PANTHER" id="PTHR36091">
    <property type="entry name" value="ALTERED INHERITANCE OF MITOCHONDRIA PROTEIN 9, MITOCHONDRIAL"/>
    <property type="match status" value="1"/>
</dbReference>
<dbReference type="GO" id="GO:0005739">
    <property type="term" value="C:mitochondrion"/>
    <property type="evidence" value="ECO:0007669"/>
    <property type="project" value="TreeGrafter"/>
</dbReference>
<proteinExistence type="predicted"/>
<reference evidence="1" key="1">
    <citation type="submission" date="2021-01" db="EMBL/GenBank/DDBJ databases">
        <title>Chromosome-level genome assembly of a human fungal pathogen reveals clustering of transcriptionally co-regulated genes.</title>
        <authorList>
            <person name="Voorhies M."/>
            <person name="Cohen S."/>
            <person name="Shea T.P."/>
            <person name="Petrus S."/>
            <person name="Munoz J.F."/>
            <person name="Poplawski S."/>
            <person name="Goldman W.E."/>
            <person name="Michael T."/>
            <person name="Cuomo C.A."/>
            <person name="Sil A."/>
            <person name="Beyhan S."/>
        </authorList>
    </citation>
    <scope>NUCLEOTIDE SEQUENCE</scope>
    <source>
        <strain evidence="1">H88</strain>
    </source>
</reference>